<accession>A0A7R8MMZ1</accession>
<evidence type="ECO:0000313" key="2">
    <source>
        <dbReference type="Proteomes" id="UP000596247"/>
    </source>
</evidence>
<dbReference type="Proteomes" id="UP000596247">
    <property type="component" value="Chromosome"/>
</dbReference>
<evidence type="ECO:0000313" key="1">
    <source>
        <dbReference type="EMBL" id="CAD5236270.1"/>
    </source>
</evidence>
<gene>
    <name evidence="1" type="ORF">LLCLJKAH_00281</name>
</gene>
<proteinExistence type="predicted"/>
<keyword evidence="2" id="KW-1185">Reference proteome</keyword>
<protein>
    <submittedName>
        <fullName evidence="1">Uncharacterized protein</fullName>
    </submittedName>
</protein>
<name>A0A7R8MMZ1_9CAUD</name>
<dbReference type="EMBL" id="LR881104">
    <property type="protein sequence ID" value="CAD5236270.1"/>
    <property type="molecule type" value="Genomic_DNA"/>
</dbReference>
<organism evidence="1 2">
    <name type="scientific">Klebsiella phage vB_KvM-Eowyn</name>
    <dbReference type="NCBI Taxonomy" id="2762819"/>
    <lineage>
        <taxon>Viruses</taxon>
        <taxon>Duplodnaviria</taxon>
        <taxon>Heunggongvirae</taxon>
        <taxon>Uroviricota</taxon>
        <taxon>Caudoviricetes</taxon>
        <taxon>Chimalliviridae</taxon>
        <taxon>Eowynvirus</taxon>
        <taxon>Eowynvirus eowyn</taxon>
    </lineage>
</organism>
<reference evidence="1 2" key="1">
    <citation type="submission" date="2020-09" db="EMBL/GenBank/DDBJ databases">
        <authorList>
            <person name="Jameson E."/>
        </authorList>
    </citation>
    <scope>NUCLEOTIDE SEQUENCE [LARGE SCALE GENOMIC DNA]</scope>
</reference>
<sequence>MSTHMYICSYPKEKLPPEICTSWNLYLGIDHYSIPSVCIARSVYLWGHRLSYVCEAFVKSFPKHTVLSPDMEFSVNEMMIRKFILEMEATYSNAGGIAELKSIVRKFNFETHYMTVWCD</sequence>